<dbReference type="InterPro" id="IPR003386">
    <property type="entry name" value="LACT/PDAT_acylTrfase"/>
</dbReference>
<reference evidence="1" key="1">
    <citation type="journal article" date="2023" name="ISME J.">
        <title>Emergence of putative energy parasites within Clostridia revealed by genome analysis of a novel endosymbiotic clade.</title>
        <authorList>
            <person name="Takahashi K."/>
            <person name="Kuwahara H."/>
            <person name="Horikawa Y."/>
            <person name="Izawa K."/>
            <person name="Kato D."/>
            <person name="Inagaki T."/>
            <person name="Yuki M."/>
            <person name="Ohkuma M."/>
            <person name="Hongoh Y."/>
        </authorList>
    </citation>
    <scope>NUCLEOTIDE SEQUENCE</scope>
    <source>
        <strain evidence="1">RsTa-C01</strain>
    </source>
</reference>
<organism evidence="1">
    <name type="scientific">Candidatus Paraimprobicoccus trichonymphae</name>
    <dbReference type="NCBI Taxonomy" id="3033793"/>
    <lineage>
        <taxon>Bacteria</taxon>
        <taxon>Bacillati</taxon>
        <taxon>Bacillota</taxon>
        <taxon>Clostridia</taxon>
        <taxon>Candidatus Paraimprobicoccus</taxon>
    </lineage>
</organism>
<dbReference type="AlphaFoldDB" id="A0AA48IHL5"/>
<protein>
    <recommendedName>
        <fullName evidence="2">Lecithin:cholesterol acyltransferase</fullName>
    </recommendedName>
</protein>
<sequence length="414" mass="46997">MSCSVFNLNFHADSTENLSDTKKRAIIFAPGIGNSPLFLKDKIAFCDLSSKLNAFKNYRYLSDNPAINCDEDGVPVDPDVTCTLCDTGDHLSEYTSNVAKYGVGLICKNMLDMLQENFGSKGWKIVPFYYDFRLSNSVNGEILAELMNKYDEIILIGFSMGGLVISKALTLIDTRKTEIIKVITLGTPYYGSAYTYITFMYGMPMFNDKISNFLADKLTYFRARMRAFMINYLSMYEILPSFEFFNFFDGYIEGMETYEKTVEFLKTQEFNQKSDGTQKNLLEKAEKFHRSLYKDGEHIVKSFDYHFIASGSEHTLVKIKNNGEEVYTMGDGTVMLFSATQGADIYDKNRVSLIHSTHRNLLTCTESLKCVENIIKNKIENKIDNSNSAENDVENNKISSKISNANENSEIEVA</sequence>
<dbReference type="Pfam" id="PF02450">
    <property type="entry name" value="LCAT"/>
    <property type="match status" value="1"/>
</dbReference>
<dbReference type="GO" id="GO:0006629">
    <property type="term" value="P:lipid metabolic process"/>
    <property type="evidence" value="ECO:0007669"/>
    <property type="project" value="InterPro"/>
</dbReference>
<dbReference type="EMBL" id="AP027925">
    <property type="protein sequence ID" value="BED93070.1"/>
    <property type="molecule type" value="Genomic_DNA"/>
</dbReference>
<proteinExistence type="predicted"/>
<accession>A0AA48IHL5</accession>
<name>A0AA48IHL5_9FIRM</name>
<dbReference type="KEGG" id="ptrh:RsTaC01_1026"/>
<gene>
    <name evidence="1" type="ORF">RsTaC01_1026</name>
</gene>
<dbReference type="SUPFAM" id="SSF53474">
    <property type="entry name" value="alpha/beta-Hydrolases"/>
    <property type="match status" value="1"/>
</dbReference>
<dbReference type="GO" id="GO:0008374">
    <property type="term" value="F:O-acyltransferase activity"/>
    <property type="evidence" value="ECO:0007669"/>
    <property type="project" value="InterPro"/>
</dbReference>
<dbReference type="Proteomes" id="UP001335720">
    <property type="component" value="Chromosome"/>
</dbReference>
<evidence type="ECO:0008006" key="2">
    <source>
        <dbReference type="Google" id="ProtNLM"/>
    </source>
</evidence>
<evidence type="ECO:0000313" key="1">
    <source>
        <dbReference type="EMBL" id="BED93070.1"/>
    </source>
</evidence>
<dbReference type="InterPro" id="IPR029058">
    <property type="entry name" value="AB_hydrolase_fold"/>
</dbReference>
<dbReference type="Gene3D" id="3.40.50.1820">
    <property type="entry name" value="alpha/beta hydrolase"/>
    <property type="match status" value="1"/>
</dbReference>